<dbReference type="PROSITE" id="PS50949">
    <property type="entry name" value="HTH_GNTR"/>
    <property type="match status" value="1"/>
</dbReference>
<dbReference type="InterPro" id="IPR000524">
    <property type="entry name" value="Tscrpt_reg_HTH_GntR"/>
</dbReference>
<keyword evidence="7" id="KW-0032">Aminotransferase</keyword>
<dbReference type="EMBL" id="JBHSMT010000013">
    <property type="protein sequence ID" value="MFC5473973.1"/>
    <property type="molecule type" value="Genomic_DNA"/>
</dbReference>
<dbReference type="GO" id="GO:0008483">
    <property type="term" value="F:transaminase activity"/>
    <property type="evidence" value="ECO:0007669"/>
    <property type="project" value="UniProtKB-KW"/>
</dbReference>
<evidence type="ECO:0000256" key="3">
    <source>
        <dbReference type="ARBA" id="ARBA00023015"/>
    </source>
</evidence>
<dbReference type="SMART" id="SM00345">
    <property type="entry name" value="HTH_GNTR"/>
    <property type="match status" value="1"/>
</dbReference>
<evidence type="ECO:0000259" key="6">
    <source>
        <dbReference type="PROSITE" id="PS50949"/>
    </source>
</evidence>
<dbReference type="Gene3D" id="3.90.1150.10">
    <property type="entry name" value="Aspartate Aminotransferase, domain 1"/>
    <property type="match status" value="1"/>
</dbReference>
<evidence type="ECO:0000256" key="4">
    <source>
        <dbReference type="ARBA" id="ARBA00023125"/>
    </source>
</evidence>
<dbReference type="CDD" id="cd00609">
    <property type="entry name" value="AAT_like"/>
    <property type="match status" value="1"/>
</dbReference>
<dbReference type="InterPro" id="IPR015422">
    <property type="entry name" value="PyrdxlP-dep_Trfase_small"/>
</dbReference>
<evidence type="ECO:0000256" key="2">
    <source>
        <dbReference type="ARBA" id="ARBA00022898"/>
    </source>
</evidence>
<dbReference type="InterPro" id="IPR004839">
    <property type="entry name" value="Aminotransferase_I/II_large"/>
</dbReference>
<sequence>MTNTVPARKLSAVASPTAPQLLSRDSDTSLVEQIVRLIEARIDDRLLRTGARMPSIRQFADLHGVSRFTVVEAYDRLVAKGFLESRRGSGFYVRERSPLIGNGQHQPSGDSRPPLLDVVWLVRNMFRQMPPQKMPGSGMLPNDWLDGALIANALRAVSRQSPSHFLTYGTPQGFLPLRQQLQLKLAELEIAATPEQLVTTIGVTQAIDIVARHFTQPGDVIFVDDPSWFMMFASFTALGAKIVGIPRLADGPDIAKLAELAALHKPKLYVLVSVLHNPTSTSLSAAKAFQILKIAEEHDFMIVEDDIYCDMHPGTVVQPATRIATMDQLKRVIYLGGFSKTLSPNLRVGFIATSHELAQNFADHKLLTTLTSAEIGERVVYKILSEGHYRKHVDRLRGKLDSLRDKTIRQLERVGMTVDISTPAGMFVWPDTGCDTNVLTEKALAQGYLLAPGSLFSPTQLPTSRMRINVASMSDPGVWSFLEQECGK</sequence>
<dbReference type="SUPFAM" id="SSF46785">
    <property type="entry name" value="Winged helix' DNA-binding domain"/>
    <property type="match status" value="1"/>
</dbReference>
<dbReference type="InterPro" id="IPR036388">
    <property type="entry name" value="WH-like_DNA-bd_sf"/>
</dbReference>
<dbReference type="Pfam" id="PF00155">
    <property type="entry name" value="Aminotran_1_2"/>
    <property type="match status" value="1"/>
</dbReference>
<feature type="domain" description="HTH gntR-type" evidence="6">
    <location>
        <begin position="28"/>
        <end position="96"/>
    </location>
</feature>
<organism evidence="7 8">
    <name type="scientific">Paraherbaspirillum soli</name>
    <dbReference type="NCBI Taxonomy" id="631222"/>
    <lineage>
        <taxon>Bacteria</taxon>
        <taxon>Pseudomonadati</taxon>
        <taxon>Pseudomonadota</taxon>
        <taxon>Betaproteobacteria</taxon>
        <taxon>Burkholderiales</taxon>
        <taxon>Oxalobacteraceae</taxon>
        <taxon>Paraherbaspirillum</taxon>
    </lineage>
</organism>
<evidence type="ECO:0000313" key="8">
    <source>
        <dbReference type="Proteomes" id="UP001596045"/>
    </source>
</evidence>
<dbReference type="Gene3D" id="1.10.10.10">
    <property type="entry name" value="Winged helix-like DNA-binding domain superfamily/Winged helix DNA-binding domain"/>
    <property type="match status" value="1"/>
</dbReference>
<dbReference type="InterPro" id="IPR015421">
    <property type="entry name" value="PyrdxlP-dep_Trfase_major"/>
</dbReference>
<name>A0ABW0M7I7_9BURK</name>
<keyword evidence="3" id="KW-0805">Transcription regulation</keyword>
<dbReference type="InterPro" id="IPR051446">
    <property type="entry name" value="HTH_trans_reg/aminotransferase"/>
</dbReference>
<dbReference type="InterPro" id="IPR015424">
    <property type="entry name" value="PyrdxlP-dep_Trfase"/>
</dbReference>
<dbReference type="Proteomes" id="UP001596045">
    <property type="component" value="Unassembled WGS sequence"/>
</dbReference>
<dbReference type="CDD" id="cd07377">
    <property type="entry name" value="WHTH_GntR"/>
    <property type="match status" value="1"/>
</dbReference>
<dbReference type="PANTHER" id="PTHR46577:SF2">
    <property type="entry name" value="TRANSCRIPTIONAL REGULATORY PROTEIN"/>
    <property type="match status" value="1"/>
</dbReference>
<dbReference type="InterPro" id="IPR036390">
    <property type="entry name" value="WH_DNA-bd_sf"/>
</dbReference>
<gene>
    <name evidence="7" type="ORF">ACFPM8_08365</name>
</gene>
<comment type="similarity">
    <text evidence="1">In the C-terminal section; belongs to the class-I pyridoxal-phosphate-dependent aminotransferase family.</text>
</comment>
<dbReference type="Pfam" id="PF00392">
    <property type="entry name" value="GntR"/>
    <property type="match status" value="1"/>
</dbReference>
<keyword evidence="5" id="KW-0804">Transcription</keyword>
<accession>A0ABW0M7I7</accession>
<keyword evidence="7" id="KW-0808">Transferase</keyword>
<proteinExistence type="inferred from homology"/>
<keyword evidence="2" id="KW-0663">Pyridoxal phosphate</keyword>
<dbReference type="Gene3D" id="3.40.640.10">
    <property type="entry name" value="Type I PLP-dependent aspartate aminotransferase-like (Major domain)"/>
    <property type="match status" value="1"/>
</dbReference>
<reference evidence="8" key="1">
    <citation type="journal article" date="2019" name="Int. J. Syst. Evol. Microbiol.">
        <title>The Global Catalogue of Microorganisms (GCM) 10K type strain sequencing project: providing services to taxonomists for standard genome sequencing and annotation.</title>
        <authorList>
            <consortium name="The Broad Institute Genomics Platform"/>
            <consortium name="The Broad Institute Genome Sequencing Center for Infectious Disease"/>
            <person name="Wu L."/>
            <person name="Ma J."/>
        </authorList>
    </citation>
    <scope>NUCLEOTIDE SEQUENCE [LARGE SCALE GENOMIC DNA]</scope>
    <source>
        <strain evidence="8">JCM 17066</strain>
    </source>
</reference>
<dbReference type="SUPFAM" id="SSF53383">
    <property type="entry name" value="PLP-dependent transferases"/>
    <property type="match status" value="1"/>
</dbReference>
<keyword evidence="4" id="KW-0238">DNA-binding</keyword>
<evidence type="ECO:0000256" key="5">
    <source>
        <dbReference type="ARBA" id="ARBA00023163"/>
    </source>
</evidence>
<dbReference type="RefSeq" id="WP_378996990.1">
    <property type="nucleotide sequence ID" value="NZ_JBHSMT010000013.1"/>
</dbReference>
<evidence type="ECO:0000256" key="1">
    <source>
        <dbReference type="ARBA" id="ARBA00005384"/>
    </source>
</evidence>
<dbReference type="PANTHER" id="PTHR46577">
    <property type="entry name" value="HTH-TYPE TRANSCRIPTIONAL REGULATORY PROTEIN GABR"/>
    <property type="match status" value="1"/>
</dbReference>
<protein>
    <submittedName>
        <fullName evidence="7">PLP-dependent aminotransferase family protein</fullName>
    </submittedName>
</protein>
<keyword evidence="8" id="KW-1185">Reference proteome</keyword>
<comment type="caution">
    <text evidence="7">The sequence shown here is derived from an EMBL/GenBank/DDBJ whole genome shotgun (WGS) entry which is preliminary data.</text>
</comment>
<evidence type="ECO:0000313" key="7">
    <source>
        <dbReference type="EMBL" id="MFC5473973.1"/>
    </source>
</evidence>